<dbReference type="InterPro" id="IPR011990">
    <property type="entry name" value="TPR-like_helical_dom_sf"/>
</dbReference>
<comment type="subcellular location">
    <subcellularLocation>
        <location evidence="1">Cell envelope</location>
    </subcellularLocation>
</comment>
<sequence>MILFLLIAALLLTAALVLLYFPWSTRDDVNHDALNRAFYHSRLREIEQEAPQDSDAMVVELQRTLLSDIPETASPTARPQSRWLLLPGALALVVISLGVFLKTTNIGEVLTLRLAQNEFPGLMQRALNPAERPLRTDEVEQLALGLRSHVQRAPDDLDAWRLLGRVGMVLNNGDMAIGAYARASQLAPDSAAIALDYAGALLCTGDESANRQGEMKLHELLKKYPDSVRAASMNSTQPPLNLLNNSGMRCDVMVHRFLDILARGGKP</sequence>
<keyword evidence="9" id="KW-1185">Reference proteome</keyword>
<evidence type="ECO:0000313" key="8">
    <source>
        <dbReference type="EMBL" id="CAH6635688.1"/>
    </source>
</evidence>
<evidence type="ECO:0000256" key="1">
    <source>
        <dbReference type="ARBA" id="ARBA00004196"/>
    </source>
</evidence>
<dbReference type="Gene3D" id="1.25.40.10">
    <property type="entry name" value="Tetratricopeptide repeat domain"/>
    <property type="match status" value="1"/>
</dbReference>
<dbReference type="PANTHER" id="PTHR47870:SF1">
    <property type="entry name" value="CYTOCHROME C-TYPE BIOGENESIS PROTEIN CCMH"/>
    <property type="match status" value="1"/>
</dbReference>
<feature type="repeat" description="TPR" evidence="5">
    <location>
        <begin position="157"/>
        <end position="190"/>
    </location>
</feature>
<proteinExistence type="predicted"/>
<comment type="caution">
    <text evidence="8">The sequence shown here is derived from an EMBL/GenBank/DDBJ whole genome shotgun (WGS) entry which is preliminary data.</text>
</comment>
<dbReference type="Proteomes" id="UP001152651">
    <property type="component" value="Unassembled WGS sequence"/>
</dbReference>
<feature type="domain" description="Cytochrome c-type biogenesis protein H TPR" evidence="7">
    <location>
        <begin position="112"/>
        <end position="234"/>
    </location>
</feature>
<keyword evidence="4 5" id="KW-0802">TPR repeat</keyword>
<keyword evidence="6" id="KW-0812">Transmembrane</keyword>
<keyword evidence="2" id="KW-0677">Repeat</keyword>
<dbReference type="InterPro" id="IPR056413">
    <property type="entry name" value="TPR_CcmH_CycH"/>
</dbReference>
<evidence type="ECO:0000259" key="7">
    <source>
        <dbReference type="Pfam" id="PF23914"/>
    </source>
</evidence>
<gene>
    <name evidence="8" type="ORF">FBBNIHIM_02515</name>
</gene>
<evidence type="ECO:0000256" key="6">
    <source>
        <dbReference type="SAM" id="Phobius"/>
    </source>
</evidence>
<protein>
    <submittedName>
        <fullName evidence="8">C-type cytochrome biogenesis protein CcmI</fullName>
    </submittedName>
</protein>
<organism evidence="8 9">
    <name type="scientific">Pseudocitrobacter vendiensis</name>
    <dbReference type="NCBI Taxonomy" id="2488306"/>
    <lineage>
        <taxon>Bacteria</taxon>
        <taxon>Pseudomonadati</taxon>
        <taxon>Pseudomonadota</taxon>
        <taxon>Gammaproteobacteria</taxon>
        <taxon>Enterobacterales</taxon>
        <taxon>Enterobacteriaceae</taxon>
        <taxon>Pseudocitrobacter</taxon>
    </lineage>
</organism>
<dbReference type="NCBIfam" id="TIGR03142">
    <property type="entry name" value="cytochro_ccmI"/>
    <property type="match status" value="1"/>
</dbReference>
<evidence type="ECO:0000256" key="3">
    <source>
        <dbReference type="ARBA" id="ARBA00022748"/>
    </source>
</evidence>
<keyword evidence="3" id="KW-0201">Cytochrome c-type biogenesis</keyword>
<accession>A0ABM9F4L2</accession>
<dbReference type="Pfam" id="PF23914">
    <property type="entry name" value="TPR_CcmH_CycH"/>
    <property type="match status" value="1"/>
</dbReference>
<dbReference type="SUPFAM" id="SSF48452">
    <property type="entry name" value="TPR-like"/>
    <property type="match status" value="1"/>
</dbReference>
<dbReference type="PANTHER" id="PTHR47870">
    <property type="entry name" value="CYTOCHROME C-TYPE BIOGENESIS PROTEIN CCMH"/>
    <property type="match status" value="1"/>
</dbReference>
<evidence type="ECO:0000256" key="4">
    <source>
        <dbReference type="ARBA" id="ARBA00022803"/>
    </source>
</evidence>
<dbReference type="InterPro" id="IPR051263">
    <property type="entry name" value="C-type_cytochrome_biogenesis"/>
</dbReference>
<dbReference type="PROSITE" id="PS50005">
    <property type="entry name" value="TPR"/>
    <property type="match status" value="1"/>
</dbReference>
<keyword evidence="6" id="KW-1133">Transmembrane helix</keyword>
<dbReference type="EMBL" id="CALSBS010000002">
    <property type="protein sequence ID" value="CAH6635688.1"/>
    <property type="molecule type" value="Genomic_DNA"/>
</dbReference>
<evidence type="ECO:0000256" key="5">
    <source>
        <dbReference type="PROSITE-ProRule" id="PRU00339"/>
    </source>
</evidence>
<evidence type="ECO:0000313" key="9">
    <source>
        <dbReference type="Proteomes" id="UP001152651"/>
    </source>
</evidence>
<reference evidence="8" key="1">
    <citation type="submission" date="2022-05" db="EMBL/GenBank/DDBJ databases">
        <authorList>
            <person name="Blom J."/>
        </authorList>
    </citation>
    <scope>NUCLEOTIDE SEQUENCE</scope>
    <source>
        <strain evidence="8">Type strain: CPO20170097</strain>
    </source>
</reference>
<dbReference type="RefSeq" id="WP_253896848.1">
    <property type="nucleotide sequence ID" value="NZ_CALSBS010000002.1"/>
</dbReference>
<evidence type="ECO:0000256" key="2">
    <source>
        <dbReference type="ARBA" id="ARBA00022737"/>
    </source>
</evidence>
<keyword evidence="6" id="KW-0472">Membrane</keyword>
<name>A0ABM9F4L2_9ENTR</name>
<dbReference type="InterPro" id="IPR017560">
    <property type="entry name" value="Cyt_c_biogenesis_CcmI"/>
</dbReference>
<feature type="transmembrane region" description="Helical" evidence="6">
    <location>
        <begin position="83"/>
        <end position="101"/>
    </location>
</feature>
<dbReference type="InterPro" id="IPR019734">
    <property type="entry name" value="TPR_rpt"/>
</dbReference>